<organism evidence="8 9">
    <name type="scientific">Candidatus Phosphoribacter hodrii</name>
    <dbReference type="NCBI Taxonomy" id="2953743"/>
    <lineage>
        <taxon>Bacteria</taxon>
        <taxon>Bacillati</taxon>
        <taxon>Actinomycetota</taxon>
        <taxon>Actinomycetes</taxon>
        <taxon>Micrococcales</taxon>
        <taxon>Dermatophilaceae</taxon>
        <taxon>Candidatus Phosphoribacter</taxon>
    </lineage>
</organism>
<comment type="caution">
    <text evidence="8">The sequence shown here is derived from an EMBL/GenBank/DDBJ whole genome shotgun (WGS) entry which is preliminary data.</text>
</comment>
<proteinExistence type="predicted"/>
<evidence type="ECO:0000259" key="7">
    <source>
        <dbReference type="Pfam" id="PF26343"/>
    </source>
</evidence>
<dbReference type="Pfam" id="PF13470">
    <property type="entry name" value="PIN_3"/>
    <property type="match status" value="1"/>
</dbReference>
<keyword evidence="2" id="KW-0479">Metal-binding</keyword>
<dbReference type="NCBIfam" id="TIGR01764">
    <property type="entry name" value="excise"/>
    <property type="match status" value="1"/>
</dbReference>
<dbReference type="EMBL" id="JADKGK010000017">
    <property type="protein sequence ID" value="MBL0003876.1"/>
    <property type="molecule type" value="Genomic_DNA"/>
</dbReference>
<keyword evidence="3" id="KW-0378">Hydrolase</keyword>
<evidence type="ECO:0000313" key="9">
    <source>
        <dbReference type="Proteomes" id="UP000886632"/>
    </source>
</evidence>
<dbReference type="InterPro" id="IPR041657">
    <property type="entry name" value="HTH_17"/>
</dbReference>
<dbReference type="GO" id="GO:0003677">
    <property type="term" value="F:DNA binding"/>
    <property type="evidence" value="ECO:0007669"/>
    <property type="project" value="InterPro"/>
</dbReference>
<accession>A0A9D7T7F1</accession>
<evidence type="ECO:0000313" key="8">
    <source>
        <dbReference type="EMBL" id="MBL0003876.1"/>
    </source>
</evidence>
<evidence type="ECO:0000256" key="4">
    <source>
        <dbReference type="ARBA" id="ARBA00022842"/>
    </source>
</evidence>
<dbReference type="SUPFAM" id="SSF88723">
    <property type="entry name" value="PIN domain-like"/>
    <property type="match status" value="1"/>
</dbReference>
<keyword evidence="1" id="KW-0540">Nuclease</keyword>
<feature type="domain" description="PIN" evidence="6">
    <location>
        <begin position="142"/>
        <end position="246"/>
    </location>
</feature>
<gene>
    <name evidence="8" type="ORF">IPP00_07745</name>
</gene>
<dbReference type="Proteomes" id="UP000886632">
    <property type="component" value="Unassembled WGS sequence"/>
</dbReference>
<protein>
    <submittedName>
        <fullName evidence="8">PIN domain-containing protein</fullName>
    </submittedName>
</protein>
<dbReference type="InterPro" id="IPR058652">
    <property type="entry name" value="VapC50_C"/>
</dbReference>
<evidence type="ECO:0000256" key="1">
    <source>
        <dbReference type="ARBA" id="ARBA00022722"/>
    </source>
</evidence>
<dbReference type="AlphaFoldDB" id="A0A9D7T7F1"/>
<evidence type="ECO:0000259" key="6">
    <source>
        <dbReference type="Pfam" id="PF13470"/>
    </source>
</evidence>
<dbReference type="GO" id="GO:0016787">
    <property type="term" value="F:hydrolase activity"/>
    <property type="evidence" value="ECO:0007669"/>
    <property type="project" value="UniProtKB-KW"/>
</dbReference>
<feature type="domain" description="VapC50 C-terminal" evidence="7">
    <location>
        <begin position="264"/>
        <end position="314"/>
    </location>
</feature>
<dbReference type="GO" id="GO:0004518">
    <property type="term" value="F:nuclease activity"/>
    <property type="evidence" value="ECO:0007669"/>
    <property type="project" value="UniProtKB-KW"/>
</dbReference>
<dbReference type="InterPro" id="IPR002716">
    <property type="entry name" value="PIN_dom"/>
</dbReference>
<sequence length="381" mass="41035">MTGVLAHDEAERLRSAIADALSGLPGDSTQAPDPARTALLRVVDVLESSAGAVVLPADALVGTQEAAELLGVSRMTVVRLIDRGELSAQGGSVHRKIAAAEIERYRTATLTRRRLPYASSRRTSRMTCQPTGRSALVSGPVAVLDACALVPIRLATTLLWLAEAGLFRPLWSDQILDEVERNLPKLGVDPDRARRRVQNMRDAFGVETLVDGFEALIDEMACDPKDRHVLAVAVHEQADALVTFNLKDFPDQAASPHAVEILHPDVFLFRLLHQRPVDVIAALAAGVQDLRRPPETLNDWLAALTPVVPMFANLAADALGEFPETVSEVPALVQADERAAIASFGEPGTGQPRAGRVRLVLRAAQRSRPGQVAHLRPRGLG</sequence>
<dbReference type="InterPro" id="IPR010093">
    <property type="entry name" value="SinI_DNA-bd"/>
</dbReference>
<evidence type="ECO:0000256" key="2">
    <source>
        <dbReference type="ARBA" id="ARBA00022723"/>
    </source>
</evidence>
<evidence type="ECO:0000259" key="5">
    <source>
        <dbReference type="Pfam" id="PF12728"/>
    </source>
</evidence>
<reference evidence="8" key="1">
    <citation type="submission" date="2020-10" db="EMBL/GenBank/DDBJ databases">
        <title>Connecting structure to function with the recovery of over 1000 high-quality activated sludge metagenome-assembled genomes encoding full-length rRNA genes using long-read sequencing.</title>
        <authorList>
            <person name="Singleton C.M."/>
            <person name="Petriglieri F."/>
            <person name="Kristensen J.M."/>
            <person name="Kirkegaard R.H."/>
            <person name="Michaelsen T.Y."/>
            <person name="Andersen M.H."/>
            <person name="Karst S.M."/>
            <person name="Dueholm M.S."/>
            <person name="Nielsen P.H."/>
            <person name="Albertsen M."/>
        </authorList>
    </citation>
    <scope>NUCLEOTIDE SEQUENCE</scope>
    <source>
        <strain evidence="8">Ribe_18-Q3-R11-54_MAXAC.001</strain>
    </source>
</reference>
<keyword evidence="4" id="KW-0460">Magnesium</keyword>
<dbReference type="Pfam" id="PF12728">
    <property type="entry name" value="HTH_17"/>
    <property type="match status" value="1"/>
</dbReference>
<dbReference type="Pfam" id="PF26343">
    <property type="entry name" value="VapC50_C"/>
    <property type="match status" value="1"/>
</dbReference>
<name>A0A9D7T7F1_9MICO</name>
<dbReference type="GO" id="GO:0046872">
    <property type="term" value="F:metal ion binding"/>
    <property type="evidence" value="ECO:0007669"/>
    <property type="project" value="UniProtKB-KW"/>
</dbReference>
<feature type="domain" description="Helix-turn-helix" evidence="5">
    <location>
        <begin position="62"/>
        <end position="106"/>
    </location>
</feature>
<dbReference type="InterPro" id="IPR029060">
    <property type="entry name" value="PIN-like_dom_sf"/>
</dbReference>
<evidence type="ECO:0000256" key="3">
    <source>
        <dbReference type="ARBA" id="ARBA00022801"/>
    </source>
</evidence>